<evidence type="ECO:0008006" key="3">
    <source>
        <dbReference type="Google" id="ProtNLM"/>
    </source>
</evidence>
<accession>A0A2T9JD88</accession>
<dbReference type="RefSeq" id="WP_116567887.1">
    <property type="nucleotide sequence ID" value="NZ_QDKP01000040.1"/>
</dbReference>
<proteinExistence type="predicted"/>
<evidence type="ECO:0000313" key="1">
    <source>
        <dbReference type="EMBL" id="PVM80868.1"/>
    </source>
</evidence>
<name>A0A2T9JD88_9CAUL</name>
<evidence type="ECO:0000313" key="2">
    <source>
        <dbReference type="Proteomes" id="UP000244913"/>
    </source>
</evidence>
<reference evidence="1 2" key="1">
    <citation type="submission" date="2018-04" db="EMBL/GenBank/DDBJ databases">
        <title>The genome sequence of Caulobacter sp. 736.</title>
        <authorList>
            <person name="Gao J."/>
            <person name="Sun J."/>
        </authorList>
    </citation>
    <scope>NUCLEOTIDE SEQUENCE [LARGE SCALE GENOMIC DNA]</scope>
    <source>
        <strain evidence="1 2">736</strain>
    </source>
</reference>
<organism evidence="1 2">
    <name type="scientific">Caulobacter radicis</name>
    <dbReference type="NCBI Taxonomy" id="2172650"/>
    <lineage>
        <taxon>Bacteria</taxon>
        <taxon>Pseudomonadati</taxon>
        <taxon>Pseudomonadota</taxon>
        <taxon>Alphaproteobacteria</taxon>
        <taxon>Caulobacterales</taxon>
        <taxon>Caulobacteraceae</taxon>
        <taxon>Caulobacter</taxon>
    </lineage>
</organism>
<comment type="caution">
    <text evidence="1">The sequence shown here is derived from an EMBL/GenBank/DDBJ whole genome shotgun (WGS) entry which is preliminary data.</text>
</comment>
<dbReference type="AlphaFoldDB" id="A0A2T9JD88"/>
<dbReference type="Proteomes" id="UP000244913">
    <property type="component" value="Unassembled WGS sequence"/>
</dbReference>
<sequence length="103" mass="10922">MNRPLQKAHLVSVNLPASAVEALDARVVAGEFASLDEAVTAALLELEHFRAVDLLGGEAAFNALAEEVEADPSAGMGEVDAFEFLHALKSRYEQMAAARGDRA</sequence>
<dbReference type="EMBL" id="QDKP01000040">
    <property type="protein sequence ID" value="PVM80868.1"/>
    <property type="molecule type" value="Genomic_DNA"/>
</dbReference>
<protein>
    <recommendedName>
        <fullName evidence="3">Type II toxin-antitoxin system ParD family antitoxin</fullName>
    </recommendedName>
</protein>
<gene>
    <name evidence="1" type="ORF">DDF65_13095</name>
</gene>
<keyword evidence="2" id="KW-1185">Reference proteome</keyword>